<dbReference type="EMBL" id="JACHEB010000018">
    <property type="protein sequence ID" value="MBB5331781.1"/>
    <property type="molecule type" value="Genomic_DNA"/>
</dbReference>
<name>A0A9X0QJX3_9BACT</name>
<organism evidence="2 3">
    <name type="scientific">Tunturiibacter gelidiferens</name>
    <dbReference type="NCBI Taxonomy" id="3069689"/>
    <lineage>
        <taxon>Bacteria</taxon>
        <taxon>Pseudomonadati</taxon>
        <taxon>Acidobacteriota</taxon>
        <taxon>Terriglobia</taxon>
        <taxon>Terriglobales</taxon>
        <taxon>Acidobacteriaceae</taxon>
        <taxon>Tunturiibacter</taxon>
    </lineage>
</organism>
<proteinExistence type="predicted"/>
<keyword evidence="3" id="KW-1185">Reference proteome</keyword>
<evidence type="ECO:0000256" key="1">
    <source>
        <dbReference type="SAM" id="MobiDB-lite"/>
    </source>
</evidence>
<dbReference type="AlphaFoldDB" id="A0A9X0QJX3"/>
<feature type="compositionally biased region" description="Polar residues" evidence="1">
    <location>
        <begin position="1"/>
        <end position="10"/>
    </location>
</feature>
<gene>
    <name evidence="2" type="ORF">HDF14_005430</name>
</gene>
<accession>A0A9X0QJX3</accession>
<feature type="region of interest" description="Disordered" evidence="1">
    <location>
        <begin position="1"/>
        <end position="39"/>
    </location>
</feature>
<evidence type="ECO:0000313" key="3">
    <source>
        <dbReference type="Proteomes" id="UP000535182"/>
    </source>
</evidence>
<protein>
    <submittedName>
        <fullName evidence="2">Uncharacterized protein</fullName>
    </submittedName>
</protein>
<reference evidence="2 3" key="1">
    <citation type="submission" date="2020-08" db="EMBL/GenBank/DDBJ databases">
        <title>Genomic Encyclopedia of Type Strains, Phase IV (KMG-V): Genome sequencing to study the core and pangenomes of soil and plant-associated prokaryotes.</title>
        <authorList>
            <person name="Whitman W."/>
        </authorList>
    </citation>
    <scope>NUCLEOTIDE SEQUENCE [LARGE SCALE GENOMIC DNA]</scope>
    <source>
        <strain evidence="2 3">X5P2</strain>
    </source>
</reference>
<evidence type="ECO:0000313" key="2">
    <source>
        <dbReference type="EMBL" id="MBB5331781.1"/>
    </source>
</evidence>
<feature type="compositionally biased region" description="Basic and acidic residues" evidence="1">
    <location>
        <begin position="26"/>
        <end position="39"/>
    </location>
</feature>
<dbReference type="Proteomes" id="UP000535182">
    <property type="component" value="Unassembled WGS sequence"/>
</dbReference>
<comment type="caution">
    <text evidence="2">The sequence shown here is derived from an EMBL/GenBank/DDBJ whole genome shotgun (WGS) entry which is preliminary data.</text>
</comment>
<sequence length="39" mass="4422">MTKITVNRSAVSGKFVTPQYAKSHPKTTETEHYKTTPKK</sequence>